<dbReference type="PATRIC" id="fig|911238.3.peg.1973"/>
<dbReference type="InterPro" id="IPR037171">
    <property type="entry name" value="NagB/RpiA_transferase-like"/>
</dbReference>
<dbReference type="SUPFAM" id="SSF100950">
    <property type="entry name" value="NagB/RpiA/CoA transferase-like"/>
    <property type="match status" value="1"/>
</dbReference>
<evidence type="ECO:0000313" key="7">
    <source>
        <dbReference type="Proteomes" id="UP000005413"/>
    </source>
</evidence>
<dbReference type="InterPro" id="IPR050313">
    <property type="entry name" value="Carb_Metab_HTH_regulators"/>
</dbReference>
<dbReference type="InterPro" id="IPR014036">
    <property type="entry name" value="DeoR-like_C"/>
</dbReference>
<dbReference type="InterPro" id="IPR018356">
    <property type="entry name" value="Tscrpt_reg_HTH_DeoR_CS"/>
</dbReference>
<evidence type="ECO:0000256" key="1">
    <source>
        <dbReference type="ARBA" id="ARBA00022736"/>
    </source>
</evidence>
<proteinExistence type="predicted"/>
<dbReference type="EMBL" id="AEUN01000502">
    <property type="protein sequence ID" value="EHJ07084.1"/>
    <property type="molecule type" value="Genomic_DNA"/>
</dbReference>
<dbReference type="SMART" id="SM00420">
    <property type="entry name" value="HTH_DEOR"/>
    <property type="match status" value="1"/>
</dbReference>
<name>G5JL66_9STAP</name>
<dbReference type="InterPro" id="IPR036390">
    <property type="entry name" value="WH_DNA-bd_sf"/>
</dbReference>
<dbReference type="Pfam" id="PF08220">
    <property type="entry name" value="HTH_DeoR"/>
    <property type="match status" value="1"/>
</dbReference>
<evidence type="ECO:0000256" key="4">
    <source>
        <dbReference type="ARBA" id="ARBA00023163"/>
    </source>
</evidence>
<accession>G5JL66</accession>
<gene>
    <name evidence="6" type="ORF">SS7213T_11155</name>
</gene>
<dbReference type="InterPro" id="IPR001034">
    <property type="entry name" value="DeoR_HTH"/>
</dbReference>
<evidence type="ECO:0000256" key="2">
    <source>
        <dbReference type="ARBA" id="ARBA00023015"/>
    </source>
</evidence>
<dbReference type="Proteomes" id="UP000005413">
    <property type="component" value="Unassembled WGS sequence"/>
</dbReference>
<keyword evidence="3" id="KW-0238">DNA-binding</keyword>
<dbReference type="Gene3D" id="3.40.50.1360">
    <property type="match status" value="1"/>
</dbReference>
<dbReference type="Pfam" id="PF00455">
    <property type="entry name" value="DeoRC"/>
    <property type="match status" value="1"/>
</dbReference>
<dbReference type="GO" id="GO:0003700">
    <property type="term" value="F:DNA-binding transcription factor activity"/>
    <property type="evidence" value="ECO:0007669"/>
    <property type="project" value="InterPro"/>
</dbReference>
<dbReference type="SUPFAM" id="SSF46785">
    <property type="entry name" value="Winged helix' DNA-binding domain"/>
    <property type="match status" value="1"/>
</dbReference>
<evidence type="ECO:0000256" key="3">
    <source>
        <dbReference type="ARBA" id="ARBA00023125"/>
    </source>
</evidence>
<evidence type="ECO:0000313" key="6">
    <source>
        <dbReference type="EMBL" id="EHJ07084.1"/>
    </source>
</evidence>
<dbReference type="PANTHER" id="PTHR30363:SF56">
    <property type="entry name" value="TRANSCRIPTIONAL REGULATOR, DEOR FAMILY"/>
    <property type="match status" value="1"/>
</dbReference>
<keyword evidence="2" id="KW-0805">Transcription regulation</keyword>
<keyword evidence="4" id="KW-0804">Transcription</keyword>
<dbReference type="InterPro" id="IPR036388">
    <property type="entry name" value="WH-like_DNA-bd_sf"/>
</dbReference>
<reference evidence="6 7" key="1">
    <citation type="journal article" date="2012" name="BMC Genomics">
        <title>Comparative genomic analysis of the genus Staphylococcus including Staphylococcus aureus and its newly described sister species Staphylococcus simiae.</title>
        <authorList>
            <person name="Suzuki H."/>
            <person name="Lefebure T."/>
            <person name="Pavinski Bitar P."/>
            <person name="Stanhope M.J."/>
        </authorList>
    </citation>
    <scope>NUCLEOTIDE SEQUENCE [LARGE SCALE GENOMIC DNA]</scope>
    <source>
        <strain evidence="6 7">CCM 7213</strain>
    </source>
</reference>
<dbReference type="PROSITE" id="PS51000">
    <property type="entry name" value="HTH_DEOR_2"/>
    <property type="match status" value="1"/>
</dbReference>
<dbReference type="PANTHER" id="PTHR30363">
    <property type="entry name" value="HTH-TYPE TRANSCRIPTIONAL REGULATOR SRLR-RELATED"/>
    <property type="match status" value="1"/>
</dbReference>
<dbReference type="GO" id="GO:0005988">
    <property type="term" value="P:lactose metabolic process"/>
    <property type="evidence" value="ECO:0007669"/>
    <property type="project" value="UniProtKB-KW"/>
</dbReference>
<dbReference type="Gene3D" id="1.10.10.10">
    <property type="entry name" value="Winged helix-like DNA-binding domain superfamily/Winged helix DNA-binding domain"/>
    <property type="match status" value="1"/>
</dbReference>
<protein>
    <submittedName>
        <fullName evidence="6">DeoR ramily regulatory protein</fullName>
    </submittedName>
</protein>
<keyword evidence="1" id="KW-0423">Lactose metabolism</keyword>
<organism evidence="6 7">
    <name type="scientific">Staphylococcus simiae CCM 7213 = CCUG 51256</name>
    <dbReference type="NCBI Taxonomy" id="911238"/>
    <lineage>
        <taxon>Bacteria</taxon>
        <taxon>Bacillati</taxon>
        <taxon>Bacillota</taxon>
        <taxon>Bacilli</taxon>
        <taxon>Bacillales</taxon>
        <taxon>Staphylococcaceae</taxon>
        <taxon>Staphylococcus</taxon>
    </lineage>
</organism>
<dbReference type="AlphaFoldDB" id="G5JL66"/>
<keyword evidence="7" id="KW-1185">Reference proteome</keyword>
<dbReference type="PRINTS" id="PR00037">
    <property type="entry name" value="HTHLACR"/>
</dbReference>
<dbReference type="PROSITE" id="PS00894">
    <property type="entry name" value="HTH_DEOR_1"/>
    <property type="match status" value="1"/>
</dbReference>
<sequence length="258" mass="28732">MITEKRHDLIIEQLGQKDFLTLQELIDRTGCSASTIRRDLSKLQEQGKLQRIHGGAMLTSNRMVEANLTDKMATNLEEKESIAKIAAQQVKDNDCIFIDAGSTTLEMIKHIKAKNVIAVTNGLTHVQVLLQQGIKTLMLGGQIKDNTLATVGSSAVETLRRYCFDKAFLGMNGLDITFGLTTPDEQEALVKQTAIQLANQSFILIDHSKFNKVFFARVSMNEQTVIITSDKALNNKDSAEFRYKYSFIGGSYDLHSNV</sequence>
<feature type="domain" description="HTH deoR-type" evidence="5">
    <location>
        <begin position="3"/>
        <end position="58"/>
    </location>
</feature>
<comment type="caution">
    <text evidence="6">The sequence shown here is derived from an EMBL/GenBank/DDBJ whole genome shotgun (WGS) entry which is preliminary data.</text>
</comment>
<dbReference type="GO" id="GO:0003677">
    <property type="term" value="F:DNA binding"/>
    <property type="evidence" value="ECO:0007669"/>
    <property type="project" value="UniProtKB-KW"/>
</dbReference>
<evidence type="ECO:0000259" key="5">
    <source>
        <dbReference type="PROSITE" id="PS51000"/>
    </source>
</evidence>
<dbReference type="SMART" id="SM01134">
    <property type="entry name" value="DeoRC"/>
    <property type="match status" value="1"/>
</dbReference>